<accession>A0A1E3RUY4</accession>
<evidence type="ECO:0000313" key="4">
    <source>
        <dbReference type="Proteomes" id="UP000094243"/>
    </source>
</evidence>
<evidence type="ECO:0000256" key="1">
    <source>
        <dbReference type="SAM" id="MobiDB-lite"/>
    </source>
</evidence>
<protein>
    <submittedName>
        <fullName evidence="3">Uncharacterized protein</fullName>
    </submittedName>
</protein>
<keyword evidence="4" id="KW-1185">Reference proteome</keyword>
<gene>
    <name evidence="3" type="ORF">BHQ17_12250</name>
</gene>
<feature type="signal peptide" evidence="2">
    <location>
        <begin position="1"/>
        <end position="28"/>
    </location>
</feature>
<sequence length="159" mass="16154">MTIKHIATCAAVSSAAGLAALFLGNAVAAADPVAPAPPGQPGAVAASENPPPDERREEPAKPDCKGPWCEVINAAKQLPPPDFSKVDVPKIADVSVPVSFGVGMPDVVPDIGIPIAFPLPDIQMPPAPAVGLPKLQAPKVQLPAPKIGLPKLGPPKLPF</sequence>
<dbReference type="RefSeq" id="WP_069405471.1">
    <property type="nucleotide sequence ID" value="NZ_JBHRZJ010000002.1"/>
</dbReference>
<dbReference type="AlphaFoldDB" id="A0A1E3RUY4"/>
<name>A0A1E3RUY4_9MYCO</name>
<dbReference type="OrthoDB" id="4734568at2"/>
<reference evidence="4" key="1">
    <citation type="submission" date="2016-09" db="EMBL/GenBank/DDBJ databases">
        <authorList>
            <person name="Greninger A.L."/>
            <person name="Jerome K.R."/>
            <person name="Mcnair B."/>
            <person name="Wallis C."/>
            <person name="Fang F."/>
        </authorList>
    </citation>
    <scope>NUCLEOTIDE SEQUENCE [LARGE SCALE GENOMIC DNA]</scope>
    <source>
        <strain evidence="4">M7</strain>
    </source>
</reference>
<dbReference type="Proteomes" id="UP000094243">
    <property type="component" value="Unassembled WGS sequence"/>
</dbReference>
<organism evidence="3 4">
    <name type="scientific">Mycolicibacterium holsaticum</name>
    <dbReference type="NCBI Taxonomy" id="152142"/>
    <lineage>
        <taxon>Bacteria</taxon>
        <taxon>Bacillati</taxon>
        <taxon>Actinomycetota</taxon>
        <taxon>Actinomycetes</taxon>
        <taxon>Mycobacteriales</taxon>
        <taxon>Mycobacteriaceae</taxon>
        <taxon>Mycolicibacterium</taxon>
    </lineage>
</organism>
<evidence type="ECO:0000256" key="2">
    <source>
        <dbReference type="SAM" id="SignalP"/>
    </source>
</evidence>
<keyword evidence="2" id="KW-0732">Signal</keyword>
<dbReference type="EMBL" id="MIGZ01000061">
    <property type="protein sequence ID" value="ODQ93670.1"/>
    <property type="molecule type" value="Genomic_DNA"/>
</dbReference>
<comment type="caution">
    <text evidence="3">The sequence shown here is derived from an EMBL/GenBank/DDBJ whole genome shotgun (WGS) entry which is preliminary data.</text>
</comment>
<proteinExistence type="predicted"/>
<feature type="chain" id="PRO_5009135244" evidence="2">
    <location>
        <begin position="29"/>
        <end position="159"/>
    </location>
</feature>
<feature type="compositionally biased region" description="Basic and acidic residues" evidence="1">
    <location>
        <begin position="52"/>
        <end position="64"/>
    </location>
</feature>
<evidence type="ECO:0000313" key="3">
    <source>
        <dbReference type="EMBL" id="ODQ93670.1"/>
    </source>
</evidence>
<feature type="region of interest" description="Disordered" evidence="1">
    <location>
        <begin position="32"/>
        <end position="64"/>
    </location>
</feature>